<organism evidence="3 4">
    <name type="scientific">Thalassiosira oceanica</name>
    <name type="common">Marine diatom</name>
    <dbReference type="NCBI Taxonomy" id="159749"/>
    <lineage>
        <taxon>Eukaryota</taxon>
        <taxon>Sar</taxon>
        <taxon>Stramenopiles</taxon>
        <taxon>Ochrophyta</taxon>
        <taxon>Bacillariophyta</taxon>
        <taxon>Coscinodiscophyceae</taxon>
        <taxon>Thalassiosirophycidae</taxon>
        <taxon>Thalassiosirales</taxon>
        <taxon>Thalassiosiraceae</taxon>
        <taxon>Thalassiosira</taxon>
    </lineage>
</organism>
<feature type="compositionally biased region" description="Basic and acidic residues" evidence="1">
    <location>
        <begin position="229"/>
        <end position="244"/>
    </location>
</feature>
<feature type="compositionally biased region" description="Polar residues" evidence="1">
    <location>
        <begin position="166"/>
        <end position="177"/>
    </location>
</feature>
<keyword evidence="4" id="KW-1185">Reference proteome</keyword>
<dbReference type="AlphaFoldDB" id="K0SKF2"/>
<feature type="region of interest" description="Disordered" evidence="1">
    <location>
        <begin position="1"/>
        <end position="252"/>
    </location>
</feature>
<dbReference type="InterPro" id="IPR058917">
    <property type="entry name" value="RESC6_dom"/>
</dbReference>
<evidence type="ECO:0000259" key="2">
    <source>
        <dbReference type="PROSITE" id="PS51286"/>
    </source>
</evidence>
<dbReference type="GO" id="GO:0044528">
    <property type="term" value="P:regulation of mitochondrial mRNA stability"/>
    <property type="evidence" value="ECO:0007669"/>
    <property type="project" value="TreeGrafter"/>
</dbReference>
<dbReference type="GO" id="GO:0003723">
    <property type="term" value="F:RNA binding"/>
    <property type="evidence" value="ECO:0007669"/>
    <property type="project" value="TreeGrafter"/>
</dbReference>
<proteinExistence type="predicted"/>
<feature type="compositionally biased region" description="Basic and acidic residues" evidence="1">
    <location>
        <begin position="97"/>
        <end position="107"/>
    </location>
</feature>
<dbReference type="Pfam" id="PF08373">
    <property type="entry name" value="RAP"/>
    <property type="match status" value="1"/>
</dbReference>
<dbReference type="InterPro" id="IPR050870">
    <property type="entry name" value="FAST_kinase"/>
</dbReference>
<feature type="compositionally biased region" description="Basic and acidic residues" evidence="1">
    <location>
        <begin position="125"/>
        <end position="162"/>
    </location>
</feature>
<dbReference type="PANTHER" id="PTHR21228">
    <property type="entry name" value="FAST LEU-RICH DOMAIN-CONTAINING"/>
    <property type="match status" value="1"/>
</dbReference>
<feature type="compositionally biased region" description="Basic and acidic residues" evidence="1">
    <location>
        <begin position="334"/>
        <end position="348"/>
    </location>
</feature>
<dbReference type="Proteomes" id="UP000266841">
    <property type="component" value="Unassembled WGS sequence"/>
</dbReference>
<dbReference type="InterPro" id="IPR013584">
    <property type="entry name" value="RAP"/>
</dbReference>
<feature type="region of interest" description="Disordered" evidence="1">
    <location>
        <begin position="308"/>
        <end position="371"/>
    </location>
</feature>
<dbReference type="Pfam" id="PF26188">
    <property type="entry name" value="RESC6"/>
    <property type="match status" value="1"/>
</dbReference>
<dbReference type="EMBL" id="AGNL01014394">
    <property type="protein sequence ID" value="EJK66728.1"/>
    <property type="molecule type" value="Genomic_DNA"/>
</dbReference>
<dbReference type="PROSITE" id="PS51286">
    <property type="entry name" value="RAP"/>
    <property type="match status" value="1"/>
</dbReference>
<dbReference type="OrthoDB" id="2019031at2759"/>
<dbReference type="GO" id="GO:0035770">
    <property type="term" value="C:ribonucleoprotein granule"/>
    <property type="evidence" value="ECO:0007669"/>
    <property type="project" value="TreeGrafter"/>
</dbReference>
<evidence type="ECO:0000313" key="3">
    <source>
        <dbReference type="EMBL" id="EJK66728.1"/>
    </source>
</evidence>
<gene>
    <name evidence="3" type="ORF">THAOC_12320</name>
</gene>
<dbReference type="eggNOG" id="ENOG502S18V">
    <property type="taxonomic scope" value="Eukaryota"/>
</dbReference>
<dbReference type="SMART" id="SM00952">
    <property type="entry name" value="RAP"/>
    <property type="match status" value="1"/>
</dbReference>
<evidence type="ECO:0000313" key="4">
    <source>
        <dbReference type="Proteomes" id="UP000266841"/>
    </source>
</evidence>
<reference evidence="3 4" key="1">
    <citation type="journal article" date="2012" name="Genome Biol.">
        <title>Genome and low-iron response of an oceanic diatom adapted to chronic iron limitation.</title>
        <authorList>
            <person name="Lommer M."/>
            <person name="Specht M."/>
            <person name="Roy A.S."/>
            <person name="Kraemer L."/>
            <person name="Andreson R."/>
            <person name="Gutowska M.A."/>
            <person name="Wolf J."/>
            <person name="Bergner S.V."/>
            <person name="Schilhabel M.B."/>
            <person name="Klostermeier U.C."/>
            <person name="Beiko R.G."/>
            <person name="Rosenstiel P."/>
            <person name="Hippler M."/>
            <person name="Laroche J."/>
        </authorList>
    </citation>
    <scope>NUCLEOTIDE SEQUENCE [LARGE SCALE GENOMIC DNA]</scope>
    <source>
        <strain evidence="3 4">CCMP1005</strain>
    </source>
</reference>
<protein>
    <recommendedName>
        <fullName evidence="2">RAP domain-containing protein</fullName>
    </recommendedName>
</protein>
<comment type="caution">
    <text evidence="3">The sequence shown here is derived from an EMBL/GenBank/DDBJ whole genome shotgun (WGS) entry which is preliminary data.</text>
</comment>
<feature type="domain" description="RAP" evidence="2">
    <location>
        <begin position="926"/>
        <end position="983"/>
    </location>
</feature>
<evidence type="ECO:0000256" key="1">
    <source>
        <dbReference type="SAM" id="MobiDB-lite"/>
    </source>
</evidence>
<feature type="compositionally biased region" description="Basic residues" evidence="1">
    <location>
        <begin position="87"/>
        <end position="96"/>
    </location>
</feature>
<dbReference type="PANTHER" id="PTHR21228:SF40">
    <property type="entry name" value="LD45607P"/>
    <property type="match status" value="1"/>
</dbReference>
<name>K0SKF2_THAOC</name>
<dbReference type="GO" id="GO:0000963">
    <property type="term" value="P:mitochondrial RNA processing"/>
    <property type="evidence" value="ECO:0007669"/>
    <property type="project" value="TreeGrafter"/>
</dbReference>
<accession>K0SKF2</accession>
<dbReference type="GO" id="GO:0005759">
    <property type="term" value="C:mitochondrial matrix"/>
    <property type="evidence" value="ECO:0007669"/>
    <property type="project" value="TreeGrafter"/>
</dbReference>
<sequence>MDQRAGDALRSAGRRRSPAVAADGPSPSEDAATEEADAADGAPSPRPPLRERSPGTANKQSAETTGGAGEDAAAAKRSKRTNPPSRGPKKPKRHRKDGQSAKAKDELYSALDAPQESACGAILASRKDGEDASRRVPDAGGRGRSDAAHARLRDSSVREHGALVHYSSSLDTRQQRQGGKERFEPNGPGPVNREYDDEVGSCHQDRVSGQRRWPRFQPPELGTSRPRRLGAEEEKQERRRRQEAPPRGTRSEVLLARRTGFEVRRQVAVQVAIEVEGPIEIEGPTVGLEQGTRGREVSLGWDQRQLRRSWSGSTRRAFPEESPVVHRSTMPGRNEGRGRGWDRAEGRGHGRGRSGRGRGATSTQGRGPDFRTCKTVSELADLAHCSLDSMSNRDIAAFWSLLPRLARNRGAQDPNLEEKLRCVIGTTCTRMHSFQCRDLAQTSLGIAKTISQVSRGNQQYRADDPRQIIRRLFVKESQCSPIFDSIASSAVGMLNEFEARHLSNLIYSFGLVERNPDIGGETLFNVFGIAAVKILHTFNSQDISNMLWAFVKVDADNSRLFHETGGVISGMDLGNFKPQALSNIIWSFAKSDKADLELFQALGNHIANMGSLDSFDPQALSNTAWAFATAGESHPELFNKIGDHVAGLDSLDSFKPQELSNTAWAFAKAGEAVQEDWKSRSLEQTSLDLFKPQELSNTMWAYAKAEVSHPELLRKIGDHIAGLDSLDSFNPQELSNTIWAYATARVLDLGLFEKLATEVAARNGQFIETQHMSNFLWACATVGYTDERMFSAFAPVIESKLDECNEQDLTNIAWTYSVANAPQDIFNKGYVGALTSKENEFSCEQLAQLHQWQLWQQELESGIELPQSLQEKCRNAFTSRGYSESKLQNDVVGELKAAGLDLDEEVLLGSGYRIDALVKIGDERKVAVEVDGPSHFMQRQPAGSTTLKHRQVARLDRIEVVSVSYWEWDELRNSETKQHYLREKLGWGEKAIK</sequence>